<evidence type="ECO:0000256" key="1">
    <source>
        <dbReference type="SAM" id="Phobius"/>
    </source>
</evidence>
<protein>
    <submittedName>
        <fullName evidence="2">Uncharacterized protein</fullName>
    </submittedName>
</protein>
<sequence>MKLDVASCSGAGSHVQFFPLIYASVAQFHVLLTKILFLISKINESVANGVWNYFIKMIHFNLPDGLRFIKSLQVSVSRVKRMDLVQGKLAILHGAPGGINLRAGSLFCFSLSLPDINKSSISIFL</sequence>
<feature type="transmembrane region" description="Helical" evidence="1">
    <location>
        <begin position="20"/>
        <end position="39"/>
    </location>
</feature>
<dbReference type="EMBL" id="CAPB01000035">
    <property type="protein sequence ID" value="CCO94956.1"/>
    <property type="molecule type" value="Genomic_DNA"/>
</dbReference>
<reference evidence="2 3" key="1">
    <citation type="submission" date="2012-11" db="EMBL/GenBank/DDBJ databases">
        <authorList>
            <person name="Linke B."/>
        </authorList>
    </citation>
    <scope>NUCLEOTIDE SEQUENCE [LARGE SCALE GENOMIC DNA]</scope>
    <source>
        <strain evidence="3">CFBP 1232</strain>
    </source>
</reference>
<keyword evidence="1" id="KW-1133">Transmembrane helix</keyword>
<dbReference type="Proteomes" id="UP000013111">
    <property type="component" value="Unassembled WGS sequence"/>
</dbReference>
<accession>A0A831A439</accession>
<comment type="caution">
    <text evidence="2">The sequence shown here is derived from an EMBL/GenBank/DDBJ whole genome shotgun (WGS) entry which is preliminary data.</text>
</comment>
<keyword evidence="1" id="KW-0472">Membrane</keyword>
<name>A0A831A439_ERWAM</name>
<proteinExistence type="predicted"/>
<evidence type="ECO:0000313" key="3">
    <source>
        <dbReference type="Proteomes" id="UP000013111"/>
    </source>
</evidence>
<dbReference type="AlphaFoldDB" id="A0A831A439"/>
<reference evidence="2 3" key="2">
    <citation type="submission" date="2013-04" db="EMBL/GenBank/DDBJ databases">
        <title>Comparative genomics of 12 strains of Erwinia amylovora identifies a pan-genome with a large conserved core and provides insights into host specificity.</title>
        <authorList>
            <person name="Mann R.A."/>
            <person name="Smits T.H.M."/>
            <person name="Buehlmann A."/>
            <person name="Blom J."/>
            <person name="Goesmann A."/>
            <person name="Frey J.E."/>
            <person name="Plummer K.M."/>
            <person name="Beer S.V."/>
            <person name="Luck J."/>
            <person name="Duffy B."/>
            <person name="Rodoni B."/>
        </authorList>
    </citation>
    <scope>NUCLEOTIDE SEQUENCE [LARGE SCALE GENOMIC DNA]</scope>
    <source>
        <strain evidence="3">CFBP 1232</strain>
    </source>
</reference>
<organism evidence="2 3">
    <name type="scientific">Erwinia amylovora NBRC 12687 = CFBP 1232</name>
    <dbReference type="NCBI Taxonomy" id="1219359"/>
    <lineage>
        <taxon>Bacteria</taxon>
        <taxon>Pseudomonadati</taxon>
        <taxon>Pseudomonadota</taxon>
        <taxon>Gammaproteobacteria</taxon>
        <taxon>Enterobacterales</taxon>
        <taxon>Erwiniaceae</taxon>
        <taxon>Erwinia</taxon>
    </lineage>
</organism>
<keyword evidence="1" id="KW-0812">Transmembrane</keyword>
<evidence type="ECO:0000313" key="2">
    <source>
        <dbReference type="EMBL" id="CCO94956.1"/>
    </source>
</evidence>
<gene>
    <name evidence="2" type="ORF">BN437_3046</name>
</gene>